<dbReference type="InterPro" id="IPR013737">
    <property type="entry name" value="Bac_rhamnosid_N"/>
</dbReference>
<dbReference type="Gene3D" id="1.50.10.10">
    <property type="match status" value="1"/>
</dbReference>
<evidence type="ECO:0000256" key="1">
    <source>
        <dbReference type="ARBA" id="ARBA00001445"/>
    </source>
</evidence>
<dbReference type="Pfam" id="PF17390">
    <property type="entry name" value="Bac_rhamnosid_C"/>
    <property type="match status" value="1"/>
</dbReference>
<evidence type="ECO:0000313" key="9">
    <source>
        <dbReference type="EMBL" id="MFC7328683.1"/>
    </source>
</evidence>
<keyword evidence="10" id="KW-1185">Reference proteome</keyword>
<evidence type="ECO:0000313" key="10">
    <source>
        <dbReference type="Proteomes" id="UP001596540"/>
    </source>
</evidence>
<feature type="domain" description="Bacterial alpha-L-rhamnosidase N-terminal" evidence="6">
    <location>
        <begin position="139"/>
        <end position="268"/>
    </location>
</feature>
<dbReference type="Pfam" id="PF25788">
    <property type="entry name" value="Ig_Rha78A_N"/>
    <property type="match status" value="1"/>
</dbReference>
<dbReference type="Gene3D" id="2.60.420.10">
    <property type="entry name" value="Maltose phosphorylase, domain 3"/>
    <property type="match status" value="1"/>
</dbReference>
<organism evidence="9 10">
    <name type="scientific">Marinactinospora rubrisoli</name>
    <dbReference type="NCBI Taxonomy" id="2715399"/>
    <lineage>
        <taxon>Bacteria</taxon>
        <taxon>Bacillati</taxon>
        <taxon>Actinomycetota</taxon>
        <taxon>Actinomycetes</taxon>
        <taxon>Streptosporangiales</taxon>
        <taxon>Nocardiopsidaceae</taxon>
        <taxon>Marinactinospora</taxon>
    </lineage>
</organism>
<name>A0ABW2KFL9_9ACTN</name>
<evidence type="ECO:0000259" key="5">
    <source>
        <dbReference type="Pfam" id="PF05592"/>
    </source>
</evidence>
<dbReference type="EMBL" id="JBHTBH010000005">
    <property type="protein sequence ID" value="MFC7328683.1"/>
    <property type="molecule type" value="Genomic_DNA"/>
</dbReference>
<evidence type="ECO:0000259" key="7">
    <source>
        <dbReference type="Pfam" id="PF17389"/>
    </source>
</evidence>
<proteinExistence type="predicted"/>
<dbReference type="Gene3D" id="2.60.120.260">
    <property type="entry name" value="Galactose-binding domain-like"/>
    <property type="match status" value="2"/>
</dbReference>
<dbReference type="EC" id="3.2.1.40" evidence="2"/>
<dbReference type="InterPro" id="IPR013783">
    <property type="entry name" value="Ig-like_fold"/>
</dbReference>
<evidence type="ECO:0000259" key="6">
    <source>
        <dbReference type="Pfam" id="PF08531"/>
    </source>
</evidence>
<dbReference type="InterPro" id="IPR016007">
    <property type="entry name" value="Alpha_rhamnosid"/>
</dbReference>
<dbReference type="Pfam" id="PF05592">
    <property type="entry name" value="Bac_rhamnosid"/>
    <property type="match status" value="1"/>
</dbReference>
<gene>
    <name evidence="9" type="ORF">ACFQRF_13105</name>
</gene>
<protein>
    <recommendedName>
        <fullName evidence="2">alpha-L-rhamnosidase</fullName>
        <ecNumber evidence="2">3.2.1.40</ecNumber>
    </recommendedName>
</protein>
<dbReference type="PANTHER" id="PTHR33307">
    <property type="entry name" value="ALPHA-RHAMNOSIDASE (EUROFUNG)"/>
    <property type="match status" value="1"/>
</dbReference>
<dbReference type="Proteomes" id="UP001596540">
    <property type="component" value="Unassembled WGS sequence"/>
</dbReference>
<dbReference type="SUPFAM" id="SSF48208">
    <property type="entry name" value="Six-hairpin glycosidases"/>
    <property type="match status" value="1"/>
</dbReference>
<evidence type="ECO:0000259" key="8">
    <source>
        <dbReference type="Pfam" id="PF17390"/>
    </source>
</evidence>
<evidence type="ECO:0000256" key="3">
    <source>
        <dbReference type="ARBA" id="ARBA00022801"/>
    </source>
</evidence>
<evidence type="ECO:0000256" key="2">
    <source>
        <dbReference type="ARBA" id="ARBA00012652"/>
    </source>
</evidence>
<feature type="domain" description="Alpha-L-rhamnosidase C-terminal" evidence="8">
    <location>
        <begin position="801"/>
        <end position="870"/>
    </location>
</feature>
<dbReference type="GO" id="GO:0016787">
    <property type="term" value="F:hydrolase activity"/>
    <property type="evidence" value="ECO:0007669"/>
    <property type="project" value="UniProtKB-KW"/>
</dbReference>
<dbReference type="Pfam" id="PF08531">
    <property type="entry name" value="Bac_rhamnosid_N"/>
    <property type="match status" value="1"/>
</dbReference>
<dbReference type="InterPro" id="IPR012341">
    <property type="entry name" value="6hp_glycosidase-like_sf"/>
</dbReference>
<dbReference type="PANTHER" id="PTHR33307:SF6">
    <property type="entry name" value="ALPHA-RHAMNOSIDASE (EUROFUNG)-RELATED"/>
    <property type="match status" value="1"/>
</dbReference>
<dbReference type="InterPro" id="IPR035396">
    <property type="entry name" value="Bac_rhamnosid6H"/>
</dbReference>
<accession>A0ABW2KFL9</accession>
<dbReference type="InterPro" id="IPR008928">
    <property type="entry name" value="6-hairpin_glycosidase_sf"/>
</dbReference>
<feature type="domain" description="Alpha-L-rhamnosidase six-hairpin glycosidase" evidence="7">
    <location>
        <begin position="421"/>
        <end position="798"/>
    </location>
</feature>
<feature type="domain" description="Alpha-L-rhamnosidase concanavalin-like" evidence="5">
    <location>
        <begin position="307"/>
        <end position="415"/>
    </location>
</feature>
<comment type="caution">
    <text evidence="9">The sequence shown here is derived from an EMBL/GenBank/DDBJ whole genome shotgun (WGS) entry which is preliminary data.</text>
</comment>
<comment type="catalytic activity">
    <reaction evidence="1">
        <text>Hydrolysis of terminal non-reducing alpha-L-rhamnose residues in alpha-L-rhamnosides.</text>
        <dbReference type="EC" id="3.2.1.40"/>
    </reaction>
</comment>
<dbReference type="InterPro" id="IPR008902">
    <property type="entry name" value="Rhamnosid_concanavalin"/>
</dbReference>
<feature type="region of interest" description="Disordered" evidence="4">
    <location>
        <begin position="874"/>
        <end position="898"/>
    </location>
</feature>
<reference evidence="10" key="1">
    <citation type="journal article" date="2019" name="Int. J. Syst. Evol. Microbiol.">
        <title>The Global Catalogue of Microorganisms (GCM) 10K type strain sequencing project: providing services to taxonomists for standard genome sequencing and annotation.</title>
        <authorList>
            <consortium name="The Broad Institute Genomics Platform"/>
            <consortium name="The Broad Institute Genome Sequencing Center for Infectious Disease"/>
            <person name="Wu L."/>
            <person name="Ma J."/>
        </authorList>
    </citation>
    <scope>NUCLEOTIDE SEQUENCE [LARGE SCALE GENOMIC DNA]</scope>
    <source>
        <strain evidence="10">CGMCC 4.7382</strain>
    </source>
</reference>
<dbReference type="Gene3D" id="2.60.40.10">
    <property type="entry name" value="Immunoglobulins"/>
    <property type="match status" value="1"/>
</dbReference>
<dbReference type="InterPro" id="IPR035398">
    <property type="entry name" value="Bac_rhamnosid_C"/>
</dbReference>
<evidence type="ECO:0000256" key="4">
    <source>
        <dbReference type="SAM" id="MobiDB-lite"/>
    </source>
</evidence>
<sequence>MECAPYDLSIDSGGDRFPVCGPRLLLSWKPPRGWSDQAGYELQARIDGAGRPPVTASSARHLFVDWPWRPLRSGEAVDWRVRVHGADGTSGWSPWHAFEAGLLAEDWSAAWISPWEEEVPEPGSRPAYLLAGRFEVGTEVAAARLYSTALGGYEAFVNGERAGTAELAPGSTSYSDTLYAQAADVTAALRPGGNRVEILLSDGWYRGRSGAWRKPAKWGTTTAARLELHIRYTDGSTAVVRTGPGWTSRVGSITRADLMDGQTTDLTAAGAAEHPVRLDAVTAPPITWSPAPPVRRVEQRAPISVTRLANGAHIVDFGQNASGWIALRDLGPAGTRTVIDHGEHLDSGGDLTTAHLDSWSGPDGPSVRFVQRDEVISSGEPGQVFEPRHTVHGFRYARLTRGDVPLDPSGIVMRVVHTDLRRTGTFTCSDPDLDRLHDAAVWSFRGNAVDVPTDCPTRERLGWTGDYQVFAPTAARLYDVAGFSRKWLRSVRDDQLADGRIANVSPDHNRLKAHDDPMSNGITGSAGWGDAIVLVPWEMYRTYGDRAVLAENWDAMTRWVEFALTTARTARHPSRIERSAEPLPHEEYIWDGSFHWGEWLEPKKRAADGTLIDPVQNDPMAWYTADKGEVGTAYLFRSAHTLAAIARVLGRAADAERYAALAERVRAAWRREFLDADGRVSAGTQAGYVRALAFGLVPDRLRARAAGHLVALIEEAGGHLGTGFLSTADLLPVLADTGHADVAYALLFQRTSPSWLGMLDRGATTIWEDWDGVDADGTATASLNHYSKGAVVRFLHTHTLGLRQSPGSVAWESFVVAPVLTPSITWARGTFDGPQGTIAVDWRVADGELAISVDVPACSTAEIRFPDGTVLRGGAGPLSGRRPLTAPPTGGTGATAAF</sequence>
<dbReference type="RefSeq" id="WP_379871329.1">
    <property type="nucleotide sequence ID" value="NZ_JBHTBH010000005.1"/>
</dbReference>
<dbReference type="Pfam" id="PF17389">
    <property type="entry name" value="Bac_rhamnosid6H"/>
    <property type="match status" value="1"/>
</dbReference>
<keyword evidence="3 9" id="KW-0378">Hydrolase</keyword>